<sequence>MSGKYDEVDPRVQWAMNVLDDEGQTYESQTERLLPGIMVGITPAFGNMLYNFTNKIPIHTNWMKAAITFPLGFGLYAAARNWKDGIRAENQAVMKHYIMTHPELFPEPKRVKYIDFIEPWRPVRY</sequence>
<dbReference type="AlphaFoldDB" id="A0A1S6GLA8"/>
<keyword evidence="1" id="KW-0830">Ubiquinone</keyword>
<dbReference type="EMBL" id="KY314212">
    <property type="protein sequence ID" value="AQS22646.1"/>
    <property type="molecule type" value="mRNA"/>
</dbReference>
<dbReference type="Pfam" id="PF06374">
    <property type="entry name" value="NDUF_C2"/>
    <property type="match status" value="1"/>
</dbReference>
<protein>
    <submittedName>
        <fullName evidence="1">NADH dehydrogenase ubiquinone 1 subunit C2</fullName>
    </submittedName>
</protein>
<evidence type="ECO:0000313" key="1">
    <source>
        <dbReference type="EMBL" id="AQS22646.1"/>
    </source>
</evidence>
<dbReference type="InterPro" id="IPR009423">
    <property type="entry name" value="NDUC2"/>
</dbReference>
<organism evidence="1">
    <name type="scientific">Pseudodiaptomus poplesia</name>
    <dbReference type="NCBI Taxonomy" id="213370"/>
    <lineage>
        <taxon>Eukaryota</taxon>
        <taxon>Metazoa</taxon>
        <taxon>Ecdysozoa</taxon>
        <taxon>Arthropoda</taxon>
        <taxon>Crustacea</taxon>
        <taxon>Multicrustacea</taxon>
        <taxon>Hexanauplia</taxon>
        <taxon>Copepoda</taxon>
        <taxon>Calanoida</taxon>
        <taxon>Pseudodiaptomidae</taxon>
        <taxon>Pseudodiaptomus</taxon>
    </lineage>
</organism>
<accession>A0A1S6GLA8</accession>
<reference evidence="1" key="1">
    <citation type="journal article" date="2017" name="Aquat. Toxicol.">
        <title>Spliced leader-based analyses reveal the effects of polycyclic aromatic hydrocarbons on gene expression in the copepod Pseudodiaptomus poplesia.</title>
        <authorList>
            <person name="Zhuang Y."/>
            <person name="Yang F."/>
            <person name="Xu D."/>
            <person name="Chen H."/>
            <person name="Zhang H."/>
            <person name="Liu G."/>
        </authorList>
    </citation>
    <scope>NUCLEOTIDE SEQUENCE</scope>
</reference>
<dbReference type="GO" id="GO:0005743">
    <property type="term" value="C:mitochondrial inner membrane"/>
    <property type="evidence" value="ECO:0007669"/>
    <property type="project" value="InterPro"/>
</dbReference>
<name>A0A1S6GLA8_9MAXI</name>
<proteinExistence type="evidence at transcript level"/>
<dbReference type="GO" id="GO:0006120">
    <property type="term" value="P:mitochondrial electron transport, NADH to ubiquinone"/>
    <property type="evidence" value="ECO:0007669"/>
    <property type="project" value="InterPro"/>
</dbReference>